<dbReference type="SUPFAM" id="SSF50630">
    <property type="entry name" value="Acid proteases"/>
    <property type="match status" value="1"/>
</dbReference>
<dbReference type="Gene3D" id="3.30.420.10">
    <property type="entry name" value="Ribonuclease H-like superfamily/Ribonuclease H"/>
    <property type="match status" value="1"/>
</dbReference>
<organism evidence="3 4">
    <name type="scientific">Macrosiphum euphorbiae</name>
    <name type="common">potato aphid</name>
    <dbReference type="NCBI Taxonomy" id="13131"/>
    <lineage>
        <taxon>Eukaryota</taxon>
        <taxon>Metazoa</taxon>
        <taxon>Ecdysozoa</taxon>
        <taxon>Arthropoda</taxon>
        <taxon>Hexapoda</taxon>
        <taxon>Insecta</taxon>
        <taxon>Pterygota</taxon>
        <taxon>Neoptera</taxon>
        <taxon>Paraneoptera</taxon>
        <taxon>Hemiptera</taxon>
        <taxon>Sternorrhyncha</taxon>
        <taxon>Aphidomorpha</taxon>
        <taxon>Aphidoidea</taxon>
        <taxon>Aphididae</taxon>
        <taxon>Macrosiphini</taxon>
        <taxon>Macrosiphum</taxon>
    </lineage>
</organism>
<sequence length="1741" mass="195386">MDAQEKQRLERHLQRAISKRDKHVRQMLILFKLSQTVDSDPASLPMFIARNRDLESLMADFRVDQDDVMEKMSELGLMDTFEREHTDIETVVTDQYYSIQAVAGAVACCKSETVVKSGSHINLPKISLPHFNSDLITWRSYRDTFDSLVHENQDLTNVERFHYLISSVSGPAAAVVKSIPLTGPNYEVAWNALHDRFDNPRLILHAHLDKLFGFAPIHNESLNDLNNFLNVFQENIAAIQALGVHDLAGFLLFYIASRVLDNPTKRLFEADQGTHALPTISDLLKFIQTRCKILQNSSMTISEKTPTPFTRRRQVISKSSLLAATKEREPNCYACQGPHYVYKCEKFKGLPTSARSQLVRSNNMCLNCLSGSHTASACPSKYSCRTCSGKHHSLLHFEPRKRPTGNNLHNKVPSASTSSGTPSGTIPATDEASFVGTASIDNLSVLGTAIIRICNQQGQWVPVRALIDCGSQISAITTKCASRLGLTRCNRKINVIGLSQSPIVQAKGVVVCTIVPLRREDQKLTCEPVVLSKITGLMPSKVLDFSIRNQYMDLELADPNFDRPGQIEFLLGADVYNHIFVNGYHVRHTPELPSAFETTLGWIIVGSAASSVSSQSQTSLSLTTEPSLKQLLNRFWEVEEPVVHPDPFTEEQKCEEIFRRTTARDPLGRYSVSFPFKTNPSVLGESRSMALSRFFNLERKLIADPVIYEEYKSFMKEYLTLGHMKIAQTPGNYIIPHHAVVKRTNGKVKLRVVFDASATTSSGTSLNNLLFIGPKLQCDISDLLVRCRFHVYMLTADICKMYRQIQVSATDCSYQHILWRNDPSESIQEYALSTVTYGVSSSPFQAIRVLHQLELDEGSKYPAAQGILSSQTYVDDIITGASSIEQIMSLQKQLVGLLGEGGFELKKWASNCPQVLQDIPKDDQVVDLSFDPKDDCSIKILGLHWDPATDMFSYHSDPCGSRPTKRLVLSAIAKIYDPLGALAPITFWAKCFMQLLWRNGYDWDQSIPDDLAVSWNSFSTQLPSVSRVKLRRYIPIEQCTEAQLIGFSDASKRGYSAVVYLRLSYGAGSGTVHLLTARSKVAPLKNSRLDESLSVPRLELCGALLLAQTLHRAQSNLSSIIHISSIHAWTDSTVVLSWLTTRQLTFKVFVTNRLNKINELLPSGQWRYVPSLQNPADCVSRGLLPNEALQHNLYWDGPSFLQQSPESWTSSQFEKIPVTELPEQKTVAETLHVSVTPTTENDWLDKFSSLTRLKRVVVYIRRFIVKARHKSQQRNPTHRCDEHPPMLTGFLTHEELREAQKTLVQITQRNHFPHLFNLMSSSSSLIKPRSIAVLTPFIDESGIIRVGGRLRRSSAPDDFKYPMLIPKSSALASLLIQHYHVTYMHAGPQLVASLLSTQFWIVSGRSVIRYVIYKCVTCTRHRASMVKTLMGDLPSPRVCPSRPFSNVGVDYAGPLLVKESKRRNARSTKCYVAIFICMAVKAVHIEVVSDLTTTAFLASLQRFVARRGIPSEIYSDCGTNFQGAASELRRLWSGPEAQNIFSIAIPCQWHFNPPAAPHFGGLWEAAVKSMKHHLKRVIGTQVLTFEEMCTITHRIEAILNSRPITPLSSDPNDLKVLTPGHFLIGAPLVALPNSDVTQIPMNRLHRWQLLDQFHQSLWKRWSIDYLRSLQVRSKWHRPQSNVTIGDLVLVQAPNLPPTLWKMGRVEEVHPGEDGVVRVVSLRTSDGTLKRPVVKLALLPTT</sequence>
<evidence type="ECO:0000313" key="4">
    <source>
        <dbReference type="Proteomes" id="UP001160148"/>
    </source>
</evidence>
<dbReference type="CDD" id="cd00303">
    <property type="entry name" value="retropepsin_like"/>
    <property type="match status" value="1"/>
</dbReference>
<reference evidence="3 4" key="1">
    <citation type="submission" date="2023-01" db="EMBL/GenBank/DDBJ databases">
        <authorList>
            <person name="Whitehead M."/>
        </authorList>
    </citation>
    <scope>NUCLEOTIDE SEQUENCE [LARGE SCALE GENOMIC DNA]</scope>
</reference>
<accession>A0AAV0VU28</accession>
<dbReference type="Pfam" id="PF18701">
    <property type="entry name" value="DUF5641"/>
    <property type="match status" value="1"/>
</dbReference>
<dbReference type="GO" id="GO:0003676">
    <property type="term" value="F:nucleic acid binding"/>
    <property type="evidence" value="ECO:0007669"/>
    <property type="project" value="InterPro"/>
</dbReference>
<feature type="compositionally biased region" description="Low complexity" evidence="1">
    <location>
        <begin position="413"/>
        <end position="427"/>
    </location>
</feature>
<feature type="domain" description="Integrase catalytic" evidence="2">
    <location>
        <begin position="1439"/>
        <end position="1627"/>
    </location>
</feature>
<protein>
    <recommendedName>
        <fullName evidence="2">Integrase catalytic domain-containing protein</fullName>
    </recommendedName>
</protein>
<feature type="region of interest" description="Disordered" evidence="1">
    <location>
        <begin position="398"/>
        <end position="427"/>
    </location>
</feature>
<dbReference type="InterPro" id="IPR012337">
    <property type="entry name" value="RNaseH-like_sf"/>
</dbReference>
<dbReference type="InterPro" id="IPR008042">
    <property type="entry name" value="Retrotrans_Pao"/>
</dbReference>
<dbReference type="PANTHER" id="PTHR47331">
    <property type="entry name" value="PHD-TYPE DOMAIN-CONTAINING PROTEIN"/>
    <property type="match status" value="1"/>
</dbReference>
<evidence type="ECO:0000256" key="1">
    <source>
        <dbReference type="SAM" id="MobiDB-lite"/>
    </source>
</evidence>
<dbReference type="PANTHER" id="PTHR47331:SF5">
    <property type="entry name" value="RIBONUCLEASE H"/>
    <property type="match status" value="1"/>
</dbReference>
<dbReference type="GO" id="GO:0071897">
    <property type="term" value="P:DNA biosynthetic process"/>
    <property type="evidence" value="ECO:0007669"/>
    <property type="project" value="UniProtKB-ARBA"/>
</dbReference>
<evidence type="ECO:0000313" key="3">
    <source>
        <dbReference type="EMBL" id="CAI6347724.1"/>
    </source>
</evidence>
<gene>
    <name evidence="3" type="ORF">MEUPH1_LOCUS4481</name>
</gene>
<dbReference type="SUPFAM" id="SSF53098">
    <property type="entry name" value="Ribonuclease H-like"/>
    <property type="match status" value="1"/>
</dbReference>
<comment type="caution">
    <text evidence="3">The sequence shown here is derived from an EMBL/GenBank/DDBJ whole genome shotgun (WGS) entry which is preliminary data.</text>
</comment>
<dbReference type="Gene3D" id="2.40.70.10">
    <property type="entry name" value="Acid Proteases"/>
    <property type="match status" value="1"/>
</dbReference>
<dbReference type="EMBL" id="CARXXK010000001">
    <property type="protein sequence ID" value="CAI6347724.1"/>
    <property type="molecule type" value="Genomic_DNA"/>
</dbReference>
<keyword evidence="4" id="KW-1185">Reference proteome</keyword>
<dbReference type="SUPFAM" id="SSF56672">
    <property type="entry name" value="DNA/RNA polymerases"/>
    <property type="match status" value="1"/>
</dbReference>
<dbReference type="InterPro" id="IPR001584">
    <property type="entry name" value="Integrase_cat-core"/>
</dbReference>
<dbReference type="InterPro" id="IPR043502">
    <property type="entry name" value="DNA/RNA_pol_sf"/>
</dbReference>
<dbReference type="GO" id="GO:0015074">
    <property type="term" value="P:DNA integration"/>
    <property type="evidence" value="ECO:0007669"/>
    <property type="project" value="InterPro"/>
</dbReference>
<dbReference type="GO" id="GO:0042575">
    <property type="term" value="C:DNA polymerase complex"/>
    <property type="evidence" value="ECO:0007669"/>
    <property type="project" value="UniProtKB-ARBA"/>
</dbReference>
<dbReference type="Proteomes" id="UP001160148">
    <property type="component" value="Unassembled WGS sequence"/>
</dbReference>
<dbReference type="InterPro" id="IPR021109">
    <property type="entry name" value="Peptidase_aspartic_dom_sf"/>
</dbReference>
<dbReference type="InterPro" id="IPR040676">
    <property type="entry name" value="DUF5641"/>
</dbReference>
<dbReference type="Pfam" id="PF05380">
    <property type="entry name" value="Peptidase_A17"/>
    <property type="match status" value="1"/>
</dbReference>
<proteinExistence type="predicted"/>
<dbReference type="Pfam" id="PF03564">
    <property type="entry name" value="DUF1759"/>
    <property type="match status" value="1"/>
</dbReference>
<evidence type="ECO:0000259" key="2">
    <source>
        <dbReference type="PROSITE" id="PS50994"/>
    </source>
</evidence>
<dbReference type="PROSITE" id="PS50994">
    <property type="entry name" value="INTEGRASE"/>
    <property type="match status" value="1"/>
</dbReference>
<dbReference type="InterPro" id="IPR036397">
    <property type="entry name" value="RNaseH_sf"/>
</dbReference>
<name>A0AAV0VU28_9HEMI</name>
<dbReference type="InterPro" id="IPR005312">
    <property type="entry name" value="DUF1759"/>
</dbReference>